<evidence type="ECO:0000256" key="6">
    <source>
        <dbReference type="ARBA" id="ARBA00022912"/>
    </source>
</evidence>
<feature type="domain" description="FCP1 homology" evidence="12">
    <location>
        <begin position="153"/>
        <end position="311"/>
    </location>
</feature>
<dbReference type="SMART" id="SM00577">
    <property type="entry name" value="CPDc"/>
    <property type="match status" value="2"/>
</dbReference>
<comment type="catalytic activity">
    <reaction evidence="7">
        <text>O-phospho-L-seryl-[protein] + H2O = L-seryl-[protein] + phosphate</text>
        <dbReference type="Rhea" id="RHEA:20629"/>
        <dbReference type="Rhea" id="RHEA-COMP:9863"/>
        <dbReference type="Rhea" id="RHEA-COMP:11604"/>
        <dbReference type="ChEBI" id="CHEBI:15377"/>
        <dbReference type="ChEBI" id="CHEBI:29999"/>
        <dbReference type="ChEBI" id="CHEBI:43474"/>
        <dbReference type="ChEBI" id="CHEBI:83421"/>
        <dbReference type="EC" id="3.1.3.16"/>
    </reaction>
</comment>
<comment type="cofactor">
    <cofactor evidence="1">
        <name>Mg(2+)</name>
        <dbReference type="ChEBI" id="CHEBI:18420"/>
    </cofactor>
</comment>
<dbReference type="InterPro" id="IPR004274">
    <property type="entry name" value="FCP1_dom"/>
</dbReference>
<dbReference type="CDD" id="cd07521">
    <property type="entry name" value="HAD_FCP1-like"/>
    <property type="match status" value="2"/>
</dbReference>
<evidence type="ECO:0000256" key="5">
    <source>
        <dbReference type="ARBA" id="ARBA00022842"/>
    </source>
</evidence>
<dbReference type="AlphaFoldDB" id="A0AAD9G4R7"/>
<dbReference type="SUPFAM" id="SSF56784">
    <property type="entry name" value="HAD-like"/>
    <property type="match status" value="2"/>
</dbReference>
<keyword evidence="5" id="KW-0460">Magnesium</keyword>
<name>A0AAD9G4R7_9STRA</name>
<evidence type="ECO:0000256" key="9">
    <source>
        <dbReference type="PIRSR" id="PIRSR640078-1"/>
    </source>
</evidence>
<dbReference type="InterPro" id="IPR011948">
    <property type="entry name" value="Dullard_phosphatase"/>
</dbReference>
<dbReference type="EMBL" id="JASMQC010000031">
    <property type="protein sequence ID" value="KAK1932044.1"/>
    <property type="molecule type" value="Genomic_DNA"/>
</dbReference>
<dbReference type="InterPro" id="IPR036412">
    <property type="entry name" value="HAD-like_sf"/>
</dbReference>
<sequence>MLPTTRSKTQMNLNATPKTDSTKPGGRLFQTAVFSRRTMSSNSVDNGSKKPSPKKSLADLNPTNPLASIVHQADKNGKQQPILAGGRRITREGYAANGGQGSFRNLLTNFRSALGINEQQQQTGRSTLAKPKSSVSGSTIELRKSVLPPLADDDFNKKCLVLDLDETLVHSSFRPTTNPDLIIPVDIDGTIHQVYVCKRPGAEEFLVEMAKYYEIVVYTASLSKYADPLLDKLDPEGVIRYRLFREHCVQYEGSYVKDLSLLDREIAQTIIIDNSPMSYIFHPRNAIGCSSFIDDPNDTELESISRFLTKIRDVEDSNLSLSLEPEGAAAKNPVIQNLMFSRRSSSISSLNNSTPKKQLADLNILNPLASVVHRADKNGKQQAILTNVRRTTREGSSASKSQQQRGSFRNIFVNIWSAFGIHEQQQALDKTNQGQSSRKPQNGERSNAIDLRPSLLPPASPADADKKCLVLDLDETLVHSSFRPTENPDYIIPVDIDGTVHHVYVCRRPGAEEFLVEMAKYYEIVVYTASLSKYADPLLDKLDPEGVIRYRLYREHCVQYEGNYVKDLSLLDRDISQTIIVDNSPMAYAFHPRNAIGCSSFIDDPNDRELDSIGRFLAKHYDVEDVRDHLVTWDARY</sequence>
<feature type="compositionally biased region" description="Polar residues" evidence="11">
    <location>
        <begin position="37"/>
        <end position="46"/>
    </location>
</feature>
<dbReference type="PANTHER" id="PTHR12210">
    <property type="entry name" value="DULLARD PROTEIN PHOSPHATASE"/>
    <property type="match status" value="1"/>
</dbReference>
<keyword evidence="4" id="KW-0378">Hydrolase</keyword>
<reference evidence="13" key="1">
    <citation type="submission" date="2023-08" db="EMBL/GenBank/DDBJ databases">
        <title>Reference Genome Resource for the Citrus Pathogen Phytophthora citrophthora.</title>
        <authorList>
            <person name="Moller H."/>
            <person name="Coetzee B."/>
            <person name="Rose L.J."/>
            <person name="Van Niekerk J.M."/>
        </authorList>
    </citation>
    <scope>NUCLEOTIDE SEQUENCE</scope>
    <source>
        <strain evidence="13">STE-U-9442</strain>
    </source>
</reference>
<evidence type="ECO:0000256" key="7">
    <source>
        <dbReference type="ARBA" id="ARBA00047761"/>
    </source>
</evidence>
<accession>A0AAD9G4R7</accession>
<keyword evidence="3" id="KW-0479">Metal-binding</keyword>
<keyword evidence="14" id="KW-1185">Reference proteome</keyword>
<dbReference type="GO" id="GO:0008420">
    <property type="term" value="F:RNA polymerase II CTD heptapeptide repeat phosphatase activity"/>
    <property type="evidence" value="ECO:0007669"/>
    <property type="project" value="InterPro"/>
</dbReference>
<evidence type="ECO:0000256" key="11">
    <source>
        <dbReference type="SAM" id="MobiDB-lite"/>
    </source>
</evidence>
<evidence type="ECO:0000259" key="12">
    <source>
        <dbReference type="PROSITE" id="PS50969"/>
    </source>
</evidence>
<comment type="catalytic activity">
    <reaction evidence="8">
        <text>O-phospho-L-threonyl-[protein] + H2O = L-threonyl-[protein] + phosphate</text>
        <dbReference type="Rhea" id="RHEA:47004"/>
        <dbReference type="Rhea" id="RHEA-COMP:11060"/>
        <dbReference type="Rhea" id="RHEA-COMP:11605"/>
        <dbReference type="ChEBI" id="CHEBI:15377"/>
        <dbReference type="ChEBI" id="CHEBI:30013"/>
        <dbReference type="ChEBI" id="CHEBI:43474"/>
        <dbReference type="ChEBI" id="CHEBI:61977"/>
        <dbReference type="EC" id="3.1.3.16"/>
    </reaction>
</comment>
<dbReference type="GO" id="GO:0046872">
    <property type="term" value="F:metal ion binding"/>
    <property type="evidence" value="ECO:0007669"/>
    <property type="project" value="UniProtKB-KW"/>
</dbReference>
<proteinExistence type="predicted"/>
<evidence type="ECO:0000256" key="10">
    <source>
        <dbReference type="PIRSR" id="PIRSR640078-3"/>
    </source>
</evidence>
<evidence type="ECO:0000313" key="14">
    <source>
        <dbReference type="Proteomes" id="UP001259832"/>
    </source>
</evidence>
<evidence type="ECO:0000256" key="4">
    <source>
        <dbReference type="ARBA" id="ARBA00022801"/>
    </source>
</evidence>
<dbReference type="FunFam" id="3.40.50.1000:FF:000192">
    <property type="entry name" value="CTD small phosphatase-like protein"/>
    <property type="match status" value="2"/>
</dbReference>
<dbReference type="PROSITE" id="PS50969">
    <property type="entry name" value="FCP1"/>
    <property type="match status" value="2"/>
</dbReference>
<feature type="site" description="Transition state stabilizer" evidence="10">
    <location>
        <position position="219"/>
    </location>
</feature>
<dbReference type="SFLD" id="SFLDS00003">
    <property type="entry name" value="Haloacid_Dehalogenase"/>
    <property type="match status" value="2"/>
</dbReference>
<feature type="compositionally biased region" description="Polar residues" evidence="11">
    <location>
        <begin position="1"/>
        <end position="19"/>
    </location>
</feature>
<feature type="region of interest" description="Disordered" evidence="11">
    <location>
        <begin position="382"/>
        <end position="405"/>
    </location>
</feature>
<protein>
    <recommendedName>
        <fullName evidence="2">protein-serine/threonine phosphatase</fullName>
        <ecNumber evidence="2">3.1.3.16</ecNumber>
    </recommendedName>
</protein>
<dbReference type="Gene3D" id="3.40.50.1000">
    <property type="entry name" value="HAD superfamily/HAD-like"/>
    <property type="match status" value="2"/>
</dbReference>
<organism evidence="13 14">
    <name type="scientific">Phytophthora citrophthora</name>
    <dbReference type="NCBI Taxonomy" id="4793"/>
    <lineage>
        <taxon>Eukaryota</taxon>
        <taxon>Sar</taxon>
        <taxon>Stramenopiles</taxon>
        <taxon>Oomycota</taxon>
        <taxon>Peronosporomycetes</taxon>
        <taxon>Peronosporales</taxon>
        <taxon>Peronosporaceae</taxon>
        <taxon>Phytophthora</taxon>
    </lineage>
</organism>
<feature type="region of interest" description="Disordered" evidence="11">
    <location>
        <begin position="1"/>
        <end position="62"/>
    </location>
</feature>
<feature type="site" description="Transition state stabilizer" evidence="10">
    <location>
        <position position="257"/>
    </location>
</feature>
<keyword evidence="6" id="KW-0904">Protein phosphatase</keyword>
<evidence type="ECO:0000313" key="13">
    <source>
        <dbReference type="EMBL" id="KAK1932044.1"/>
    </source>
</evidence>
<evidence type="ECO:0000256" key="8">
    <source>
        <dbReference type="ARBA" id="ARBA00048336"/>
    </source>
</evidence>
<feature type="compositionally biased region" description="Polar residues" evidence="11">
    <location>
        <begin position="426"/>
        <end position="445"/>
    </location>
</feature>
<feature type="domain" description="FCP1 homology" evidence="12">
    <location>
        <begin position="462"/>
        <end position="620"/>
    </location>
</feature>
<evidence type="ECO:0000256" key="3">
    <source>
        <dbReference type="ARBA" id="ARBA00022723"/>
    </source>
</evidence>
<feature type="active site" description="Proton donor" evidence="9">
    <location>
        <position position="165"/>
    </location>
</feature>
<dbReference type="NCBIfam" id="TIGR02251">
    <property type="entry name" value="HIF-SF_euk"/>
    <property type="match status" value="2"/>
</dbReference>
<evidence type="ECO:0000256" key="2">
    <source>
        <dbReference type="ARBA" id="ARBA00013081"/>
    </source>
</evidence>
<dbReference type="Proteomes" id="UP001259832">
    <property type="component" value="Unassembled WGS sequence"/>
</dbReference>
<dbReference type="EC" id="3.1.3.16" evidence="2"/>
<dbReference type="SFLD" id="SFLDG01124">
    <property type="entry name" value="C0.1:_RNA_Pol_CTD_Phosphatase"/>
    <property type="match status" value="2"/>
</dbReference>
<feature type="active site" description="4-aspartylphosphate intermediate" evidence="9">
    <location>
        <position position="163"/>
    </location>
</feature>
<dbReference type="InterPro" id="IPR050365">
    <property type="entry name" value="TIM50"/>
</dbReference>
<dbReference type="InterPro" id="IPR040078">
    <property type="entry name" value="RNA_Pol_CTD_Phosphatase"/>
</dbReference>
<dbReference type="Pfam" id="PF03031">
    <property type="entry name" value="NIF"/>
    <property type="match status" value="2"/>
</dbReference>
<feature type="region of interest" description="Disordered" evidence="11">
    <location>
        <begin position="426"/>
        <end position="456"/>
    </location>
</feature>
<comment type="caution">
    <text evidence="13">The sequence shown here is derived from an EMBL/GenBank/DDBJ whole genome shotgun (WGS) entry which is preliminary data.</text>
</comment>
<evidence type="ECO:0000256" key="1">
    <source>
        <dbReference type="ARBA" id="ARBA00001946"/>
    </source>
</evidence>
<dbReference type="InterPro" id="IPR023214">
    <property type="entry name" value="HAD_sf"/>
</dbReference>
<gene>
    <name evidence="13" type="ORF">P3T76_012544</name>
</gene>